<sequence length="94" mass="10142">MANIIEGLFHTVQGLVQSVLAVFQAFFNVIVSLVSGVFHAVWGVLESLANFLGASVHFVASNILILGLLAVAFVIYSNRNRRGTIGNDLKKKAQ</sequence>
<dbReference type="Proteomes" id="UP001182556">
    <property type="component" value="Unassembled WGS sequence"/>
</dbReference>
<reference evidence="2" key="1">
    <citation type="submission" date="2023-02" db="EMBL/GenBank/DDBJ databases">
        <title>Identification and recombinant expression of a fungal hydrolase from Papiliotrema laurentii that hydrolyzes apple cutin and clears colloidal polyester polyurethane.</title>
        <authorList>
            <consortium name="DOE Joint Genome Institute"/>
            <person name="Roman V.A."/>
            <person name="Bojanowski C."/>
            <person name="Crable B.R."/>
            <person name="Wagner D.N."/>
            <person name="Hung C.S."/>
            <person name="Nadeau L.J."/>
            <person name="Schratz L."/>
            <person name="Haridas S."/>
            <person name="Pangilinan J."/>
            <person name="Lipzen A."/>
            <person name="Na H."/>
            <person name="Yan M."/>
            <person name="Ng V."/>
            <person name="Grigoriev I.V."/>
            <person name="Spatafora J.W."/>
            <person name="Barlow D."/>
            <person name="Biffinger J."/>
            <person name="Kelley-Loughnane N."/>
            <person name="Varaljay V.A."/>
            <person name="Crookes-Goodson W.J."/>
        </authorList>
    </citation>
    <scope>NUCLEOTIDE SEQUENCE</scope>
    <source>
        <strain evidence="2">5307AH</strain>
    </source>
</reference>
<keyword evidence="1" id="KW-0812">Transmembrane</keyword>
<dbReference type="AlphaFoldDB" id="A0AAD9CYM6"/>
<evidence type="ECO:0000313" key="3">
    <source>
        <dbReference type="Proteomes" id="UP001182556"/>
    </source>
</evidence>
<organism evidence="2 3">
    <name type="scientific">Papiliotrema laurentii</name>
    <name type="common">Cryptococcus laurentii</name>
    <dbReference type="NCBI Taxonomy" id="5418"/>
    <lineage>
        <taxon>Eukaryota</taxon>
        <taxon>Fungi</taxon>
        <taxon>Dikarya</taxon>
        <taxon>Basidiomycota</taxon>
        <taxon>Agaricomycotina</taxon>
        <taxon>Tremellomycetes</taxon>
        <taxon>Tremellales</taxon>
        <taxon>Rhynchogastremaceae</taxon>
        <taxon>Papiliotrema</taxon>
    </lineage>
</organism>
<gene>
    <name evidence="2" type="ORF">DB88DRAFT_540460</name>
</gene>
<accession>A0AAD9CYM6</accession>
<name>A0AAD9CYM6_PAPLA</name>
<evidence type="ECO:0000256" key="1">
    <source>
        <dbReference type="SAM" id="Phobius"/>
    </source>
</evidence>
<keyword evidence="1" id="KW-0472">Membrane</keyword>
<keyword evidence="3" id="KW-1185">Reference proteome</keyword>
<evidence type="ECO:0000313" key="2">
    <source>
        <dbReference type="EMBL" id="KAK1924409.1"/>
    </source>
</evidence>
<protein>
    <submittedName>
        <fullName evidence="2">Uncharacterized protein</fullName>
    </submittedName>
</protein>
<proteinExistence type="predicted"/>
<dbReference type="EMBL" id="JAODAN010000005">
    <property type="protein sequence ID" value="KAK1924409.1"/>
    <property type="molecule type" value="Genomic_DNA"/>
</dbReference>
<feature type="transmembrane region" description="Helical" evidence="1">
    <location>
        <begin position="20"/>
        <end position="42"/>
    </location>
</feature>
<keyword evidence="1" id="KW-1133">Transmembrane helix</keyword>
<comment type="caution">
    <text evidence="2">The sequence shown here is derived from an EMBL/GenBank/DDBJ whole genome shotgun (WGS) entry which is preliminary data.</text>
</comment>
<feature type="transmembrane region" description="Helical" evidence="1">
    <location>
        <begin position="54"/>
        <end position="76"/>
    </location>
</feature>